<dbReference type="Proteomes" id="UP001597375">
    <property type="component" value="Unassembled WGS sequence"/>
</dbReference>
<evidence type="ECO:0000256" key="1">
    <source>
        <dbReference type="ARBA" id="ARBA00003670"/>
    </source>
</evidence>
<dbReference type="EMBL" id="JBHUIT010000002">
    <property type="protein sequence ID" value="MFD2255844.1"/>
    <property type="molecule type" value="Genomic_DNA"/>
</dbReference>
<dbReference type="SUPFAM" id="SSF51621">
    <property type="entry name" value="Phosphoenolpyruvate/pyruvate domain"/>
    <property type="match status" value="1"/>
</dbReference>
<dbReference type="Pfam" id="PF00311">
    <property type="entry name" value="PEPcase"/>
    <property type="match status" value="1"/>
</dbReference>
<comment type="function">
    <text evidence="1">Forms oxaloacetate, a four-carbon dicarboxylic acid source for the tricarboxylic acid cycle.</text>
</comment>
<reference evidence="4" key="1">
    <citation type="journal article" date="2019" name="Int. J. Syst. Evol. Microbiol.">
        <title>The Global Catalogue of Microorganisms (GCM) 10K type strain sequencing project: providing services to taxonomists for standard genome sequencing and annotation.</title>
        <authorList>
            <consortium name="The Broad Institute Genomics Platform"/>
            <consortium name="The Broad Institute Genome Sequencing Center for Infectious Disease"/>
            <person name="Wu L."/>
            <person name="Ma J."/>
        </authorList>
    </citation>
    <scope>NUCLEOTIDE SEQUENCE [LARGE SCALE GENOMIC DNA]</scope>
    <source>
        <strain evidence="4">CGMCC 4.7106</strain>
    </source>
</reference>
<dbReference type="PANTHER" id="PTHR30523">
    <property type="entry name" value="PHOSPHOENOLPYRUVATE CARBOXYLASE"/>
    <property type="match status" value="1"/>
</dbReference>
<dbReference type="InterPro" id="IPR021135">
    <property type="entry name" value="PEP_COase"/>
</dbReference>
<sequence length="920" mass="103346">MTNNTRAQLRNEGFDLIDERLKFLLGCLEEALASTGEKELLGHMPWSGKAPLPNAKTPEGLPKLYSIGFQLLNMIEERVASEIRREREKAIGAESIRGLWPQALRDLNAIGLNPEQILAVLKDVHVEPVLTAHPTEAKRESVRARQRCLYEELVRNEYPKFTTREKNRIRERVVTTLETLWLTAEIHLVRPDISSELRNAVHYLRDLFPNAINRLDMHFTEAWREAGLPLDLLRSAGNIPRLSFGSWIGGDRDGHPLVTPSVTDLSLAELRTAAFQLLERELQNLSSQLTVSRQLVEVPEELQDRIDELSFVITNEKEVKEILDRQSEEPWRQLASLMALRLGEHVKGVEGYRRPEELTADLDLLSRTLSLAGCRLLEEQAIRPIRHKIEIFGFHLATLDVRQNSEFHDHAIAEILTVAGIEDGENFPTWPESKRVEFLNAELQSKRPFLHDGSRIGEYADNVLDTYRVLTRHMARWGNAGLGSLIISMTRQLSDLLSVYLLAREAGLMTHHEEGMSCPLPVVPLFETMDDLANSPGILADFLDHPLTQRSISQQAKVNGKSRPEQQIMLGYSDSNKDCGILAAQVALQRAQSALTKTGQAKNVNLCFFHGRGGTISRGAGPTHWFMAALPHGAMSGSFRMTEQGETIAQKYANLASATYNLELLLAGAAVNTARHRHLPELPDPAERFLDTLSASSQKAYQALLRSDGFIDFYRQATPIDALENARIGSRPARRTGKKSHSISDLRAIPWVFSWTQARYYLPGWFGVGTALAELKNSHPEDFTELKAALKESTFLAYVLTNVETNLASANLELMKAYAGLVTDHSTRSNFVKIITEEFELTERLLTELFDGSMADRRPRMAKTLSIREAPLKVLHYQQIDLLREWRGHLENDNLTAADALLPKLLLSINAIASGLRTTG</sequence>
<dbReference type="PANTHER" id="PTHR30523:SF32">
    <property type="entry name" value="PHOSPHOENOLPYRUVATE CARBOXYLASE"/>
    <property type="match status" value="1"/>
</dbReference>
<accession>A0ABW5D533</accession>
<evidence type="ECO:0000313" key="3">
    <source>
        <dbReference type="EMBL" id="MFD2255844.1"/>
    </source>
</evidence>
<keyword evidence="4" id="KW-1185">Reference proteome</keyword>
<protein>
    <recommendedName>
        <fullName evidence="2">Phosphoenolpyruvate carboxylase</fullName>
    </recommendedName>
</protein>
<evidence type="ECO:0000313" key="4">
    <source>
        <dbReference type="Proteomes" id="UP001597375"/>
    </source>
</evidence>
<name>A0ABW5D533_9BACT</name>
<dbReference type="InterPro" id="IPR015813">
    <property type="entry name" value="Pyrv/PenolPyrv_kinase-like_dom"/>
</dbReference>
<dbReference type="RefSeq" id="WP_386818554.1">
    <property type="nucleotide sequence ID" value="NZ_JBHUIT010000002.1"/>
</dbReference>
<gene>
    <name evidence="3" type="ORF">ACFSSA_04070</name>
</gene>
<dbReference type="PRINTS" id="PR00150">
    <property type="entry name" value="PEPCARBXLASE"/>
</dbReference>
<organism evidence="3 4">
    <name type="scientific">Luteolibacter algae</name>
    <dbReference type="NCBI Taxonomy" id="454151"/>
    <lineage>
        <taxon>Bacteria</taxon>
        <taxon>Pseudomonadati</taxon>
        <taxon>Verrucomicrobiota</taxon>
        <taxon>Verrucomicrobiia</taxon>
        <taxon>Verrucomicrobiales</taxon>
        <taxon>Verrucomicrobiaceae</taxon>
        <taxon>Luteolibacter</taxon>
    </lineage>
</organism>
<proteinExistence type="predicted"/>
<comment type="caution">
    <text evidence="3">The sequence shown here is derived from an EMBL/GenBank/DDBJ whole genome shotgun (WGS) entry which is preliminary data.</text>
</comment>
<evidence type="ECO:0000256" key="2">
    <source>
        <dbReference type="ARBA" id="ARBA00022419"/>
    </source>
</evidence>